<dbReference type="CDD" id="cd14251">
    <property type="entry name" value="PL-6"/>
    <property type="match status" value="1"/>
</dbReference>
<proteinExistence type="predicted"/>
<dbReference type="SUPFAM" id="SSF49265">
    <property type="entry name" value="Fibronectin type III"/>
    <property type="match status" value="1"/>
</dbReference>
<feature type="chain" id="PRO_5025560270" description="Fibronectin type-III domain-containing protein" evidence="2">
    <location>
        <begin position="22"/>
        <end position="1288"/>
    </location>
</feature>
<dbReference type="InterPro" id="IPR013783">
    <property type="entry name" value="Ig-like_fold"/>
</dbReference>
<evidence type="ECO:0000313" key="5">
    <source>
        <dbReference type="Proteomes" id="UP000478417"/>
    </source>
</evidence>
<evidence type="ECO:0000313" key="4">
    <source>
        <dbReference type="EMBL" id="NDV62271.1"/>
    </source>
</evidence>
<comment type="caution">
    <text evidence="4">The sequence shown here is derived from an EMBL/GenBank/DDBJ whole genome shotgun (WGS) entry which is preliminary data.</text>
</comment>
<dbReference type="RefSeq" id="WP_163964021.1">
    <property type="nucleotide sequence ID" value="NZ_JAAGNX010000002.1"/>
</dbReference>
<name>A0A6B2LZY5_9BACT</name>
<keyword evidence="5" id="KW-1185">Reference proteome</keyword>
<dbReference type="InterPro" id="IPR044023">
    <property type="entry name" value="Ig_7"/>
</dbReference>
<dbReference type="CDD" id="cd00063">
    <property type="entry name" value="FN3"/>
    <property type="match status" value="1"/>
</dbReference>
<evidence type="ECO:0000256" key="2">
    <source>
        <dbReference type="SAM" id="SignalP"/>
    </source>
</evidence>
<dbReference type="InterPro" id="IPR012334">
    <property type="entry name" value="Pectin_lyas_fold"/>
</dbReference>
<dbReference type="InterPro" id="IPR036116">
    <property type="entry name" value="FN3_sf"/>
</dbReference>
<sequence>MKKLSRQISLLIAFSSPLLLAGQSTLLSLDFEGSTPGQQPTGDWTFSPSSNTGTNGAVVVNSITTPANPLTGQSLYLYDQSGGASTHARLPLSGGVNVSAVRASFSFQRMYEASDADTRVHFTVGPAGLAMNNSDFRLFEFRAYNSGEMRVEYSTDGTGDKRGSTVVGTYDTDNPNEAVFFINSHGTESVAYDDGNHSGLLLPNMMDVYINASFVGSFLTLKTPDTLGAPTVDYWASDADLGQVAFYQDTSRQGGIVFDDVLITELEIGGGGGGSGEPVVFLDLLDFEDQTLGAQPVIPFATIFSPGSNSSTNGIVVVDSGTTPANPMDTGKALYAYDMVGSAPTHMRFDFAPANTSNVRVDFDFQRMYDTVIDDEDSRIQVGLAPAGKETNNSDFRPFEIRILNNGNLVVNYNPTGALEEGRESVIVSEYLTTGINHLTFFANGNNSVSFPYDDAQLGQGEVPPNTMVLFLNDVKLGEYLFINTPDPNNAGTIAFFETTDDFGRLGIYQDTSRQGGIVFDNLSIREFASLEAPEAPSGLTAQATGPDSILLEWTDNSDDESGFIIELLDGASWIEATTVEADVISVELTGLDSETEYTARVLSTNGSISEPSNEASATTLAQLVPNIAMQPVGGSIPKGTSITLTVSATGLAPLSYQWYKGTSGDVSNPVPGATDVSFTTPVLMSAATYWVRVSNANGSDDSVTAEVEVFDPRIIRVVNLTQLNALLPDALPGDTYVLDNGTYPNAHIVFSGQGTANAPITLKAETPGKVILTNDSSLEVGGSWMVVDGLLFTNGWNQTRDFVISFRAGSSNPAKNCRVTNCAIIDFSPPNPETDRDWIALYGTDNTFDHNLISGHSSLGVTLVVWRSPGKEDRHRIAYNHFRNRPSGGGENGWETIRIGTSSDSLSSSKCIVEYNLFEACNGEIETISNKSGENIYRYNTFWRNQGMLTLRHGNQCLVEGNMFLGEGVSNTGGIRVIGEDHVVVNNYFERTTGRDGAAITVYAGVPNSPLNEYFPANNALIAHNSIIDVVGTHISVGAGYPSRDRTVLPIGVVVDNNLFAKWATTTFSYNGPAISGEAAPTAAYAGNIVSGVTLGDVAASSGATIVTVPYVTGAYGLLRPQAGSPVVDASVGSDLDLDLDGQARDSSPDVGADELVNLPGLNVGGPIQPLESGPAWRESIDTSPPWRGPALKSGRLIDSPTYGMFNIVNAEWIYHRAYGWLYIKAITTTESMWFWSASEDGWLWSSRDCYPFFFDPQRDAWIYYDPAAGAGIFIYNSQQAAWEKAI</sequence>
<feature type="region of interest" description="Disordered" evidence="1">
    <location>
        <begin position="31"/>
        <end position="50"/>
    </location>
</feature>
<dbReference type="Gene3D" id="2.160.20.10">
    <property type="entry name" value="Single-stranded right-handed beta-helix, Pectin lyase-like"/>
    <property type="match status" value="1"/>
</dbReference>
<dbReference type="SMART" id="SM00060">
    <property type="entry name" value="FN3"/>
    <property type="match status" value="1"/>
</dbReference>
<dbReference type="InterPro" id="IPR011050">
    <property type="entry name" value="Pectin_lyase_fold/virulence"/>
</dbReference>
<feature type="domain" description="Fibronectin type-III" evidence="3">
    <location>
        <begin position="536"/>
        <end position="623"/>
    </location>
</feature>
<keyword evidence="2" id="KW-0732">Signal</keyword>
<dbReference type="PROSITE" id="PS50853">
    <property type="entry name" value="FN3"/>
    <property type="match status" value="1"/>
</dbReference>
<accession>A0A6B2LZY5</accession>
<dbReference type="InterPro" id="IPR039513">
    <property type="entry name" value="PL-6"/>
</dbReference>
<gene>
    <name evidence="4" type="ORF">G0Q06_07415</name>
</gene>
<feature type="signal peptide" evidence="2">
    <location>
        <begin position="1"/>
        <end position="21"/>
    </location>
</feature>
<dbReference type="SUPFAM" id="SSF51126">
    <property type="entry name" value="Pectin lyase-like"/>
    <property type="match status" value="1"/>
</dbReference>
<organism evidence="4 5">
    <name type="scientific">Oceanipulchritudo coccoides</name>
    <dbReference type="NCBI Taxonomy" id="2706888"/>
    <lineage>
        <taxon>Bacteria</taxon>
        <taxon>Pseudomonadati</taxon>
        <taxon>Verrucomicrobiota</taxon>
        <taxon>Opitutia</taxon>
        <taxon>Puniceicoccales</taxon>
        <taxon>Oceanipulchritudinaceae</taxon>
        <taxon>Oceanipulchritudo</taxon>
    </lineage>
</organism>
<protein>
    <recommendedName>
        <fullName evidence="3">Fibronectin type-III domain-containing protein</fullName>
    </recommendedName>
</protein>
<dbReference type="Proteomes" id="UP000478417">
    <property type="component" value="Unassembled WGS sequence"/>
</dbReference>
<evidence type="ECO:0000256" key="1">
    <source>
        <dbReference type="SAM" id="MobiDB-lite"/>
    </source>
</evidence>
<dbReference type="SUPFAM" id="SSF48726">
    <property type="entry name" value="Immunoglobulin"/>
    <property type="match status" value="1"/>
</dbReference>
<evidence type="ECO:0000259" key="3">
    <source>
        <dbReference type="PROSITE" id="PS50853"/>
    </source>
</evidence>
<dbReference type="Pfam" id="PF00041">
    <property type="entry name" value="fn3"/>
    <property type="match status" value="1"/>
</dbReference>
<dbReference type="Pfam" id="PF19081">
    <property type="entry name" value="Ig_7"/>
    <property type="match status" value="1"/>
</dbReference>
<dbReference type="Pfam" id="PF14592">
    <property type="entry name" value="Chondroitinas_B"/>
    <property type="match status" value="1"/>
</dbReference>
<dbReference type="InterPro" id="IPR036179">
    <property type="entry name" value="Ig-like_dom_sf"/>
</dbReference>
<dbReference type="Gene3D" id="2.60.40.10">
    <property type="entry name" value="Immunoglobulins"/>
    <property type="match status" value="2"/>
</dbReference>
<reference evidence="4 5" key="1">
    <citation type="submission" date="2020-02" db="EMBL/GenBank/DDBJ databases">
        <title>Albibacoteraceae fam. nov., the first described family within the subdivision 4 Verrucomicrobia.</title>
        <authorList>
            <person name="Xi F."/>
        </authorList>
    </citation>
    <scope>NUCLEOTIDE SEQUENCE [LARGE SCALE GENOMIC DNA]</scope>
    <source>
        <strain evidence="4 5">CK1056</strain>
    </source>
</reference>
<feature type="compositionally biased region" description="Polar residues" evidence="1">
    <location>
        <begin position="35"/>
        <end position="50"/>
    </location>
</feature>
<dbReference type="EMBL" id="JAAGNX010000002">
    <property type="protein sequence ID" value="NDV62271.1"/>
    <property type="molecule type" value="Genomic_DNA"/>
</dbReference>
<dbReference type="InterPro" id="IPR003961">
    <property type="entry name" value="FN3_dom"/>
</dbReference>